<dbReference type="AlphaFoldDB" id="A0A934IPY7"/>
<proteinExistence type="inferred from homology"/>
<sequence length="268" mass="28987">MSLDETAIEPPHIATYQDGEVATVVLTNPTRRNAISMGMWRELEAFALEVTTDPEIRAVVFRGAGDVFSAGADITGFDDDRSDRDGARVYDDQLELACRAIEAIRQPTVARLEGPVVGAGAALAISCDLRVAADNAFFMVPAARLGLGYDPRGIARLTRVMGEATARWILLTAGRLPVQRAFVTGAVHEVLPAEDLDQAVDRLTERLAENAPLTLAAAKVALRAVADGTEPTLMEEAWRLVDLADASDDYVEGRAAFMEKRPPHFEGR</sequence>
<evidence type="ECO:0000313" key="4">
    <source>
        <dbReference type="Proteomes" id="UP000609531"/>
    </source>
</evidence>
<dbReference type="PANTHER" id="PTHR42964">
    <property type="entry name" value="ENOYL-COA HYDRATASE"/>
    <property type="match status" value="1"/>
</dbReference>
<dbReference type="Gene3D" id="1.10.12.10">
    <property type="entry name" value="Lyase 2-enoyl-coa Hydratase, Chain A, domain 2"/>
    <property type="match status" value="1"/>
</dbReference>
<accession>A0A934IPY7</accession>
<dbReference type="Proteomes" id="UP000609531">
    <property type="component" value="Unassembled WGS sequence"/>
</dbReference>
<dbReference type="InterPro" id="IPR051683">
    <property type="entry name" value="Enoyl-CoA_Hydratase/Isomerase"/>
</dbReference>
<comment type="similarity">
    <text evidence="1 2">Belongs to the enoyl-CoA hydratase/isomerase family.</text>
</comment>
<evidence type="ECO:0000256" key="1">
    <source>
        <dbReference type="ARBA" id="ARBA00005254"/>
    </source>
</evidence>
<name>A0A934IPY7_9HYPH</name>
<evidence type="ECO:0000256" key="2">
    <source>
        <dbReference type="RuleBase" id="RU003707"/>
    </source>
</evidence>
<dbReference type="RefSeq" id="WP_198882436.1">
    <property type="nucleotide sequence ID" value="NZ_JAEKJA010000009.1"/>
</dbReference>
<comment type="caution">
    <text evidence="3">The sequence shown here is derived from an EMBL/GenBank/DDBJ whole genome shotgun (WGS) entry which is preliminary data.</text>
</comment>
<dbReference type="EMBL" id="JAEKJA010000009">
    <property type="protein sequence ID" value="MBJ3776541.1"/>
    <property type="molecule type" value="Genomic_DNA"/>
</dbReference>
<dbReference type="CDD" id="cd06558">
    <property type="entry name" value="crotonase-like"/>
    <property type="match status" value="1"/>
</dbReference>
<dbReference type="InterPro" id="IPR014748">
    <property type="entry name" value="Enoyl-CoA_hydra_C"/>
</dbReference>
<dbReference type="Pfam" id="PF00378">
    <property type="entry name" value="ECH_1"/>
    <property type="match status" value="1"/>
</dbReference>
<dbReference type="InterPro" id="IPR018376">
    <property type="entry name" value="Enoyl-CoA_hyd/isom_CS"/>
</dbReference>
<dbReference type="GO" id="GO:0003824">
    <property type="term" value="F:catalytic activity"/>
    <property type="evidence" value="ECO:0007669"/>
    <property type="project" value="InterPro"/>
</dbReference>
<dbReference type="InterPro" id="IPR001753">
    <property type="entry name" value="Enoyl-CoA_hydra/iso"/>
</dbReference>
<dbReference type="SUPFAM" id="SSF52096">
    <property type="entry name" value="ClpP/crotonase"/>
    <property type="match status" value="1"/>
</dbReference>
<dbReference type="InterPro" id="IPR029045">
    <property type="entry name" value="ClpP/crotonase-like_dom_sf"/>
</dbReference>
<protein>
    <submittedName>
        <fullName evidence="3">Enoyl-CoA hydratase/isomerase family protein</fullName>
    </submittedName>
</protein>
<gene>
    <name evidence="3" type="ORF">JCR33_12615</name>
</gene>
<organism evidence="3 4">
    <name type="scientific">Acuticoccus mangrovi</name>
    <dbReference type="NCBI Taxonomy" id="2796142"/>
    <lineage>
        <taxon>Bacteria</taxon>
        <taxon>Pseudomonadati</taxon>
        <taxon>Pseudomonadota</taxon>
        <taxon>Alphaproteobacteria</taxon>
        <taxon>Hyphomicrobiales</taxon>
        <taxon>Amorphaceae</taxon>
        <taxon>Acuticoccus</taxon>
    </lineage>
</organism>
<dbReference type="PROSITE" id="PS00166">
    <property type="entry name" value="ENOYL_COA_HYDRATASE"/>
    <property type="match status" value="1"/>
</dbReference>
<keyword evidence="4" id="KW-1185">Reference proteome</keyword>
<reference evidence="3" key="1">
    <citation type="submission" date="2020-12" db="EMBL/GenBank/DDBJ databases">
        <title>Bacterial taxonomy.</title>
        <authorList>
            <person name="Pan X."/>
        </authorList>
    </citation>
    <scope>NUCLEOTIDE SEQUENCE</scope>
    <source>
        <strain evidence="3">B2012</strain>
    </source>
</reference>
<dbReference type="PANTHER" id="PTHR42964:SF1">
    <property type="entry name" value="POLYKETIDE BIOSYNTHESIS ENOYL-COA HYDRATASE PKSH-RELATED"/>
    <property type="match status" value="1"/>
</dbReference>
<dbReference type="Gene3D" id="3.90.226.10">
    <property type="entry name" value="2-enoyl-CoA Hydratase, Chain A, domain 1"/>
    <property type="match status" value="1"/>
</dbReference>
<evidence type="ECO:0000313" key="3">
    <source>
        <dbReference type="EMBL" id="MBJ3776541.1"/>
    </source>
</evidence>